<evidence type="ECO:0000313" key="2">
    <source>
        <dbReference type="Proteomes" id="UP001159428"/>
    </source>
</evidence>
<accession>A0AAU9VLG1</accession>
<evidence type="ECO:0000313" key="1">
    <source>
        <dbReference type="EMBL" id="CAH3032032.1"/>
    </source>
</evidence>
<keyword evidence="2" id="KW-1185">Reference proteome</keyword>
<protein>
    <submittedName>
        <fullName evidence="1">Uncharacterized protein</fullName>
    </submittedName>
</protein>
<gene>
    <name evidence="1" type="ORF">PMEA_00000891</name>
</gene>
<sequence length="145" mass="17131">MERYFKDGLRWLKDQSHYDPHNDSDRLLLAFIMVPLIQELDIFRETVWNSHRIRAQKDTTLPDGVPDHIYTFPEKYGLEECGLPVNEEQLQEVAIESGVLSIPDDFLALEFREECERIIPDNDTIKPDEWKDAYVYLKQNFTLSV</sequence>
<dbReference type="EMBL" id="CALNXJ010000001">
    <property type="protein sequence ID" value="CAH3032032.1"/>
    <property type="molecule type" value="Genomic_DNA"/>
</dbReference>
<name>A0AAU9VLG1_9CNID</name>
<dbReference type="AlphaFoldDB" id="A0AAU9VLG1"/>
<proteinExistence type="predicted"/>
<dbReference type="Proteomes" id="UP001159428">
    <property type="component" value="Unassembled WGS sequence"/>
</dbReference>
<organism evidence="1 2">
    <name type="scientific">Pocillopora meandrina</name>
    <dbReference type="NCBI Taxonomy" id="46732"/>
    <lineage>
        <taxon>Eukaryota</taxon>
        <taxon>Metazoa</taxon>
        <taxon>Cnidaria</taxon>
        <taxon>Anthozoa</taxon>
        <taxon>Hexacorallia</taxon>
        <taxon>Scleractinia</taxon>
        <taxon>Astrocoeniina</taxon>
        <taxon>Pocilloporidae</taxon>
        <taxon>Pocillopora</taxon>
    </lineage>
</organism>
<comment type="caution">
    <text evidence="1">The sequence shown here is derived from an EMBL/GenBank/DDBJ whole genome shotgun (WGS) entry which is preliminary data.</text>
</comment>
<reference evidence="1 2" key="1">
    <citation type="submission" date="2022-05" db="EMBL/GenBank/DDBJ databases">
        <authorList>
            <consortium name="Genoscope - CEA"/>
            <person name="William W."/>
        </authorList>
    </citation>
    <scope>NUCLEOTIDE SEQUENCE [LARGE SCALE GENOMIC DNA]</scope>
</reference>